<feature type="compositionally biased region" description="Low complexity" evidence="1">
    <location>
        <begin position="46"/>
        <end position="55"/>
    </location>
</feature>
<sequence length="220" mass="22633">MLRLLLTAVVVTSAVVLGGVGLRGGGPGHDLRPAAAVAEGLGALGAPSSSADGGPVTAGGGPPSGGGGAVAGRPDPRAGAADEWSAEERRAARVVARWDRQRAAAWSTADPERLASLYVDGSAAARHDVAMLRAWTARGLRVRGMTTRLVDVEVLRFGGAARGTGRPAARLRLRVVDRLVGARAVGRGVDVRLPRDRVTAREITLVRERGGWLVAEVVPA</sequence>
<feature type="compositionally biased region" description="Gly residues" evidence="1">
    <location>
        <begin position="56"/>
        <end position="70"/>
    </location>
</feature>
<accession>A0ABV1NXR0</accession>
<keyword evidence="3" id="KW-1185">Reference proteome</keyword>
<dbReference type="RefSeq" id="WP_349804370.1">
    <property type="nucleotide sequence ID" value="NZ_JBEGDP010000007.1"/>
</dbReference>
<gene>
    <name evidence="2" type="ORF">V6R90_08335</name>
</gene>
<feature type="compositionally biased region" description="Low complexity" evidence="1">
    <location>
        <begin position="71"/>
        <end position="83"/>
    </location>
</feature>
<comment type="caution">
    <text evidence="2">The sequence shown here is derived from an EMBL/GenBank/DDBJ whole genome shotgun (WGS) entry which is preliminary data.</text>
</comment>
<proteinExistence type="predicted"/>
<organism evidence="2 3">
    <name type="scientific">Nocardioides kribbensis</name>
    <dbReference type="NCBI Taxonomy" id="305517"/>
    <lineage>
        <taxon>Bacteria</taxon>
        <taxon>Bacillati</taxon>
        <taxon>Actinomycetota</taxon>
        <taxon>Actinomycetes</taxon>
        <taxon>Propionibacteriales</taxon>
        <taxon>Nocardioidaceae</taxon>
        <taxon>Nocardioides</taxon>
    </lineage>
</organism>
<evidence type="ECO:0000313" key="3">
    <source>
        <dbReference type="Proteomes" id="UP001482520"/>
    </source>
</evidence>
<protein>
    <recommendedName>
        <fullName evidence="4">SnoaL-like domain-containing protein</fullName>
    </recommendedName>
</protein>
<evidence type="ECO:0000313" key="2">
    <source>
        <dbReference type="EMBL" id="MEQ7847285.1"/>
    </source>
</evidence>
<dbReference type="Proteomes" id="UP001482520">
    <property type="component" value="Unassembled WGS sequence"/>
</dbReference>
<name>A0ABV1NXR0_9ACTN</name>
<reference evidence="2 3" key="1">
    <citation type="submission" date="2024-02" db="EMBL/GenBank/DDBJ databases">
        <title>Full genome sequence of Nocardioides kribbensis.</title>
        <authorList>
            <person name="Poletto B.L."/>
            <person name="Silva G."/>
            <person name="Galante D."/>
            <person name="Campos K.R."/>
            <person name="Santos M.B.N."/>
            <person name="Sacchi C.T."/>
        </authorList>
    </citation>
    <scope>NUCLEOTIDE SEQUENCE [LARGE SCALE GENOMIC DNA]</scope>
    <source>
        <strain evidence="2 3">O4R</strain>
    </source>
</reference>
<evidence type="ECO:0000256" key="1">
    <source>
        <dbReference type="SAM" id="MobiDB-lite"/>
    </source>
</evidence>
<evidence type="ECO:0008006" key="4">
    <source>
        <dbReference type="Google" id="ProtNLM"/>
    </source>
</evidence>
<dbReference type="EMBL" id="JBEGDP010000007">
    <property type="protein sequence ID" value="MEQ7847285.1"/>
    <property type="molecule type" value="Genomic_DNA"/>
</dbReference>
<feature type="region of interest" description="Disordered" evidence="1">
    <location>
        <begin position="46"/>
        <end position="85"/>
    </location>
</feature>